<evidence type="ECO:0000313" key="2">
    <source>
        <dbReference type="EMBL" id="MBW32893.1"/>
    </source>
</evidence>
<keyword evidence="1" id="KW-0732">Signal</keyword>
<proteinExistence type="predicted"/>
<dbReference type="AlphaFoldDB" id="A0A2M3ZWI0"/>
<sequence>MLTEWWCPWCWFVLVLRSNRVLSLSCCCCCRCSRFGSIERSLDRSMAVVTVISGSVASGRLVVSVTHHRARSGSDSLVVLLLERCSRRVIVGRRRSFRCYGCPVLPPVQ</sequence>
<protein>
    <submittedName>
        <fullName evidence="2">Putative secreted peptide</fullName>
    </submittedName>
</protein>
<reference evidence="2" key="1">
    <citation type="submission" date="2018-01" db="EMBL/GenBank/DDBJ databases">
        <title>An insight into the sialome of Amazonian anophelines.</title>
        <authorList>
            <person name="Ribeiro J.M."/>
            <person name="Scarpassa V."/>
            <person name="Calvo E."/>
        </authorList>
    </citation>
    <scope>NUCLEOTIDE SEQUENCE</scope>
    <source>
        <tissue evidence="2">Salivary glands</tissue>
    </source>
</reference>
<feature type="signal peptide" evidence="1">
    <location>
        <begin position="1"/>
        <end position="23"/>
    </location>
</feature>
<feature type="chain" id="PRO_5014785629" evidence="1">
    <location>
        <begin position="24"/>
        <end position="109"/>
    </location>
</feature>
<organism evidence="2">
    <name type="scientific">Anopheles braziliensis</name>
    <dbReference type="NCBI Taxonomy" id="58242"/>
    <lineage>
        <taxon>Eukaryota</taxon>
        <taxon>Metazoa</taxon>
        <taxon>Ecdysozoa</taxon>
        <taxon>Arthropoda</taxon>
        <taxon>Hexapoda</taxon>
        <taxon>Insecta</taxon>
        <taxon>Pterygota</taxon>
        <taxon>Neoptera</taxon>
        <taxon>Endopterygota</taxon>
        <taxon>Diptera</taxon>
        <taxon>Nematocera</taxon>
        <taxon>Culicoidea</taxon>
        <taxon>Culicidae</taxon>
        <taxon>Anophelinae</taxon>
        <taxon>Anopheles</taxon>
    </lineage>
</organism>
<name>A0A2M3ZWI0_9DIPT</name>
<evidence type="ECO:0000256" key="1">
    <source>
        <dbReference type="SAM" id="SignalP"/>
    </source>
</evidence>
<accession>A0A2M3ZWI0</accession>
<dbReference type="EMBL" id="GGFM01012142">
    <property type="protein sequence ID" value="MBW32893.1"/>
    <property type="molecule type" value="Transcribed_RNA"/>
</dbReference>